<dbReference type="Gene3D" id="3.90.1150.10">
    <property type="entry name" value="Aspartate Aminotransferase, domain 1"/>
    <property type="match status" value="1"/>
</dbReference>
<proteinExistence type="inferred from homology"/>
<dbReference type="GO" id="GO:0009862">
    <property type="term" value="P:systemic acquired resistance, salicylic acid mediated signaling pathway"/>
    <property type="evidence" value="ECO:0007669"/>
    <property type="project" value="UniProtKB-ARBA"/>
</dbReference>
<keyword evidence="4" id="KW-0663">Pyridoxal phosphate</keyword>
<evidence type="ECO:0000256" key="1">
    <source>
        <dbReference type="ARBA" id="ARBA00001933"/>
    </source>
</evidence>
<dbReference type="InterPro" id="IPR015424">
    <property type="entry name" value="PyrdxlP-dep_Trfase"/>
</dbReference>
<dbReference type="InterPro" id="IPR015422">
    <property type="entry name" value="PyrdxlP-dep_Trfase_small"/>
</dbReference>
<dbReference type="EMBL" id="JANCYW010000004">
    <property type="protein sequence ID" value="KAK4535143.1"/>
    <property type="molecule type" value="Genomic_DNA"/>
</dbReference>
<dbReference type="Pfam" id="PF00155">
    <property type="entry name" value="Aminotran_1_2"/>
    <property type="match status" value="1"/>
</dbReference>
<evidence type="ECO:0000313" key="9">
    <source>
        <dbReference type="Proteomes" id="UP001301350"/>
    </source>
</evidence>
<dbReference type="GO" id="GO:0008483">
    <property type="term" value="F:transaminase activity"/>
    <property type="evidence" value="ECO:0007669"/>
    <property type="project" value="UniProtKB-KW"/>
</dbReference>
<sequence>MFVLCTRPSGGGRQRWPRTPASLTLPPNPLTPPRWARHLRQRSHHRRELPFTRWQMRTSVPRNPHFAKLLGGYLFPEIARRRREYCERHPGADIVSLGIGDTTLPIPDSICYGLVRGAVLLGTENGYTGYGDGEGMRELRDKVAQVLYKGKISAEEVFVSDGAKCDIGRLQMMFGADVTVAVQDPSYPVYVDTAVMSGQTGTARTDTRQFDRIAYLRCDAANDFFPDLERAPRTDVIFFCSPNNPTGAAATRQQLQQLVAFAQQHGSLIVYDAAYAPFIRDPEMPRSIYEIDGARSCAIEVNSFSKYAGFTGVRLGWTVVPSEVLFADGTPVMKDFGRVMNTAFNGASNIAQRGGLACLEEDGLREIDTLVEYYMKNASMIRDTMQSQGFEVHGGIHSPYVWVRVPGQSSWDTFNEILDKCQVVTVPGSGFGPGGEEYIRLSAFAKENDCERAMQRISSAFRARVR</sequence>
<dbReference type="Proteomes" id="UP001301350">
    <property type="component" value="Unassembled WGS sequence"/>
</dbReference>
<comment type="cofactor">
    <cofactor evidence="1">
        <name>pyridoxal 5'-phosphate</name>
        <dbReference type="ChEBI" id="CHEBI:597326"/>
    </cofactor>
</comment>
<keyword evidence="3" id="KW-0808">Transferase</keyword>
<evidence type="ECO:0000259" key="7">
    <source>
        <dbReference type="Pfam" id="PF00155"/>
    </source>
</evidence>
<comment type="caution">
    <text evidence="8">The sequence shown here is derived from an EMBL/GenBank/DDBJ whole genome shotgun (WGS) entry which is preliminary data.</text>
</comment>
<dbReference type="InterPro" id="IPR019942">
    <property type="entry name" value="DapL/ALD1"/>
</dbReference>
<name>A0AAV9ITF5_CYACA</name>
<feature type="region of interest" description="Disordered" evidence="6">
    <location>
        <begin position="1"/>
        <end position="31"/>
    </location>
</feature>
<dbReference type="FunFam" id="3.40.640.10:FF:000099">
    <property type="entry name" value="LL-diaminopimelate aminotransferase, chloroplastic"/>
    <property type="match status" value="1"/>
</dbReference>
<dbReference type="SUPFAM" id="SSF53383">
    <property type="entry name" value="PLP-dependent transferases"/>
    <property type="match status" value="1"/>
</dbReference>
<comment type="similarity">
    <text evidence="5">Belongs to the class-I pyridoxal-phosphate-dependent aminotransferase family. LL-diaminopimelate aminotransferase subfamily.</text>
</comment>
<evidence type="ECO:0000313" key="8">
    <source>
        <dbReference type="EMBL" id="KAK4535143.1"/>
    </source>
</evidence>
<dbReference type="HAMAP" id="MF_01642">
    <property type="entry name" value="DapL_aminotrans_1"/>
    <property type="match status" value="1"/>
</dbReference>
<dbReference type="InterPro" id="IPR015421">
    <property type="entry name" value="PyrdxlP-dep_Trfase_major"/>
</dbReference>
<feature type="domain" description="Aminotransferase class I/classII large" evidence="7">
    <location>
        <begin position="93"/>
        <end position="457"/>
    </location>
</feature>
<dbReference type="InterPro" id="IPR004839">
    <property type="entry name" value="Aminotransferase_I/II_large"/>
</dbReference>
<evidence type="ECO:0000256" key="2">
    <source>
        <dbReference type="ARBA" id="ARBA00022576"/>
    </source>
</evidence>
<keyword evidence="9" id="KW-1185">Reference proteome</keyword>
<evidence type="ECO:0000256" key="6">
    <source>
        <dbReference type="SAM" id="MobiDB-lite"/>
    </source>
</evidence>
<evidence type="ECO:0000256" key="3">
    <source>
        <dbReference type="ARBA" id="ARBA00022679"/>
    </source>
</evidence>
<keyword evidence="2" id="KW-0032">Aminotransferase</keyword>
<evidence type="ECO:0000256" key="5">
    <source>
        <dbReference type="ARBA" id="ARBA00061511"/>
    </source>
</evidence>
<organism evidence="8 9">
    <name type="scientific">Cyanidium caldarium</name>
    <name type="common">Red alga</name>
    <dbReference type="NCBI Taxonomy" id="2771"/>
    <lineage>
        <taxon>Eukaryota</taxon>
        <taxon>Rhodophyta</taxon>
        <taxon>Bangiophyceae</taxon>
        <taxon>Cyanidiales</taxon>
        <taxon>Cyanidiaceae</taxon>
        <taxon>Cyanidium</taxon>
    </lineage>
</organism>
<dbReference type="AlphaFoldDB" id="A0AAV9ITF5"/>
<dbReference type="PANTHER" id="PTHR43144">
    <property type="entry name" value="AMINOTRANSFERASE"/>
    <property type="match status" value="1"/>
</dbReference>
<dbReference type="GO" id="GO:0030170">
    <property type="term" value="F:pyridoxal phosphate binding"/>
    <property type="evidence" value="ECO:0007669"/>
    <property type="project" value="InterPro"/>
</dbReference>
<gene>
    <name evidence="8" type="ORF">CDCA_CDCA04G1168</name>
</gene>
<protein>
    <recommendedName>
        <fullName evidence="7">Aminotransferase class I/classII large domain-containing protein</fullName>
    </recommendedName>
</protein>
<dbReference type="CDD" id="cd00609">
    <property type="entry name" value="AAT_like"/>
    <property type="match status" value="1"/>
</dbReference>
<reference evidence="8 9" key="1">
    <citation type="submission" date="2022-07" db="EMBL/GenBank/DDBJ databases">
        <title>Genome-wide signatures of adaptation to extreme environments.</title>
        <authorList>
            <person name="Cho C.H."/>
            <person name="Yoon H.S."/>
        </authorList>
    </citation>
    <scope>NUCLEOTIDE SEQUENCE [LARGE SCALE GENOMIC DNA]</scope>
    <source>
        <strain evidence="8 9">DBV 063 E5</strain>
    </source>
</reference>
<dbReference type="NCBIfam" id="TIGR03542">
    <property type="entry name" value="DAPAT_plant"/>
    <property type="match status" value="1"/>
</dbReference>
<dbReference type="Gene3D" id="3.40.640.10">
    <property type="entry name" value="Type I PLP-dependent aspartate aminotransferase-like (Major domain)"/>
    <property type="match status" value="1"/>
</dbReference>
<evidence type="ECO:0000256" key="4">
    <source>
        <dbReference type="ARBA" id="ARBA00022898"/>
    </source>
</evidence>
<accession>A0AAV9ITF5</accession>